<feature type="transmembrane region" description="Helical" evidence="1">
    <location>
        <begin position="978"/>
        <end position="1003"/>
    </location>
</feature>
<dbReference type="Proteomes" id="UP000760480">
    <property type="component" value="Unassembled WGS sequence"/>
</dbReference>
<gene>
    <name evidence="2" type="ORF">E4P82_07125</name>
</gene>
<keyword evidence="1" id="KW-0472">Membrane</keyword>
<dbReference type="InterPro" id="IPR001036">
    <property type="entry name" value="Acrflvin-R"/>
</dbReference>
<dbReference type="SUPFAM" id="SSF82693">
    <property type="entry name" value="Multidrug efflux transporter AcrB pore domain, PN1, PN2, PC1 and PC2 subdomains"/>
    <property type="match status" value="4"/>
</dbReference>
<sequence length="1045" mass="111300">MFLSDLFIQRPVFAIVVSLLIVVGGIMALRDLPVRELPDVDASVVTVTTTYTGAAPAIVDTEITELIEGAVARIDGVKRIESGSSEGVGQTRITFTTGRDIDSAAADVREAVGSLANRLPEEADEPRVVKADSDSQPVMRVSLTSDRLSGEDLTDLAERVVVDRLTTVSGVGEVTVSGARRRAIRVWLDSEALAARGLTVGDVETALRRANVELPSGRLESSNRQLAVRVDSRLKTIEEFRSLAIAQRDGYPIRLSELAKVELGVEDDRSLVRTNGENSITLRIIRQSRANTLAVSAGVRAELERIRPQLPDGVRMIVATDDALFIQASIDEVVVTLLIAVGVVVLVIFAFLYSLRATLIPALTIPVSIIGAFMLLAALGFSINLLTLLALILAIGLVVDDAIVVLENAQRRVDHGEPPLVAAYRGTRQVTFAVLATSAVLVAVYVPLSLLGGEIGKLFQEFGLVLAAAVAISTFVALSLTPMLCSQLLGRGAAPNRFMRAAERAFAALERGYRAALGGALAMPLVVLTTAALLSGAALLLYRNLPQELVPSEDRGVFFISIKAPEGATLAFTDAGVRKIEQILQPLFARGEAWRLVSIVGRGDSNQAFVVVGLSDWSQRARGQQAIVNALRGDLRNIPDLRAIPISRSSLGRGASSQAVQLVIGGPDYPTVVAWSEAIMARARDNPGLTSIDSDYQASQPTLRVEIDRALADELGIPVERIAATLQTLLASREITTYIDRGREYSVLLQAQAIDRRQPGDLAGIFVRADKSGELAPLGAVVELREDDSALTLRRFDRLPAVTIDASLVGDYDLGRAIVDLNRIAAETLPVEARVSFTGAAESFLETSGGLYFTFGLALLIVFLVLAAQFESFIHPFIILLTVPVGVTGALLALSLTGQSINLYSQIGCVLLIGLMAKNGILIVEFANQMRAQGLDTRAAVLAGASQRLRPILMTVLSTVLGAVPLALATGAGAESRIAIGVVVIGGLLLSTTLTLFLTPVLYDLLARFTRPVNAIERRLTAQLRDAAPAAAALASDPLGLSDRV</sequence>
<evidence type="ECO:0000313" key="3">
    <source>
        <dbReference type="Proteomes" id="UP000760480"/>
    </source>
</evidence>
<evidence type="ECO:0000313" key="2">
    <source>
        <dbReference type="EMBL" id="NMQ18999.1"/>
    </source>
</evidence>
<dbReference type="EMBL" id="SPMZ01000019">
    <property type="protein sequence ID" value="NMQ18999.1"/>
    <property type="molecule type" value="Genomic_DNA"/>
</dbReference>
<feature type="transmembrane region" description="Helical" evidence="1">
    <location>
        <begin position="430"/>
        <end position="450"/>
    </location>
</feature>
<organism evidence="2 3">
    <name type="scientific">Candidatus Competibacter phosphatis</name>
    <dbReference type="NCBI Taxonomy" id="221280"/>
    <lineage>
        <taxon>Bacteria</taxon>
        <taxon>Pseudomonadati</taxon>
        <taxon>Pseudomonadota</taxon>
        <taxon>Gammaproteobacteria</taxon>
        <taxon>Candidatus Competibacteraceae</taxon>
        <taxon>Candidatus Competibacter</taxon>
    </lineage>
</organism>
<evidence type="ECO:0000256" key="1">
    <source>
        <dbReference type="SAM" id="Phobius"/>
    </source>
</evidence>
<protein>
    <submittedName>
        <fullName evidence="2">Efflux RND transporter permease subunit</fullName>
    </submittedName>
</protein>
<accession>A0ABX1TK12</accession>
<feature type="transmembrane region" description="Helical" evidence="1">
    <location>
        <begin position="521"/>
        <end position="542"/>
    </location>
</feature>
<dbReference type="Gene3D" id="1.20.1640.10">
    <property type="entry name" value="Multidrug efflux transporter AcrB transmembrane domain"/>
    <property type="match status" value="2"/>
</dbReference>
<feature type="transmembrane region" description="Helical" evidence="1">
    <location>
        <begin position="903"/>
        <end position="924"/>
    </location>
</feature>
<feature type="transmembrane region" description="Helical" evidence="1">
    <location>
        <begin position="462"/>
        <end position="490"/>
    </location>
</feature>
<dbReference type="RefSeq" id="WP_169248263.1">
    <property type="nucleotide sequence ID" value="NZ_SPMZ01000019.1"/>
</dbReference>
<reference evidence="2 3" key="1">
    <citation type="submission" date="2019-03" db="EMBL/GenBank/DDBJ databases">
        <title>Metabolic reconstructions from genomes of highly enriched 'Candidatus Accumulibacter' and 'Candidatus Competibacter' bioreactor populations.</title>
        <authorList>
            <person name="Annavajhala M.K."/>
            <person name="Welles L."/>
            <person name="Abbas B."/>
            <person name="Sorokin D."/>
            <person name="Park H."/>
            <person name="Van Loosdrecht M."/>
            <person name="Chandran K."/>
        </authorList>
    </citation>
    <scope>NUCLEOTIDE SEQUENCE [LARGE SCALE GENOMIC DNA]</scope>
    <source>
        <strain evidence="2 3">SBR_G</strain>
    </source>
</reference>
<feature type="transmembrane region" description="Helical" evidence="1">
    <location>
        <begin position="12"/>
        <end position="29"/>
    </location>
</feature>
<dbReference type="PANTHER" id="PTHR32063:SF14">
    <property type="entry name" value="BLL4319 PROTEIN"/>
    <property type="match status" value="1"/>
</dbReference>
<proteinExistence type="predicted"/>
<feature type="transmembrane region" description="Helical" evidence="1">
    <location>
        <begin position="850"/>
        <end position="870"/>
    </location>
</feature>
<keyword evidence="1" id="KW-1133">Transmembrane helix</keyword>
<dbReference type="SUPFAM" id="SSF82714">
    <property type="entry name" value="Multidrug efflux transporter AcrB TolC docking domain, DN and DC subdomains"/>
    <property type="match status" value="2"/>
</dbReference>
<comment type="caution">
    <text evidence="2">The sequence shown here is derived from an EMBL/GenBank/DDBJ whole genome shotgun (WGS) entry which is preliminary data.</text>
</comment>
<name>A0ABX1TK12_9GAMM</name>
<dbReference type="Gene3D" id="3.30.2090.10">
    <property type="entry name" value="Multidrug efflux transporter AcrB TolC docking domain, DN and DC subdomains"/>
    <property type="match status" value="2"/>
</dbReference>
<feature type="transmembrane region" description="Helical" evidence="1">
    <location>
        <begin position="359"/>
        <end position="379"/>
    </location>
</feature>
<feature type="transmembrane region" description="Helical" evidence="1">
    <location>
        <begin position="877"/>
        <end position="897"/>
    </location>
</feature>
<keyword evidence="1" id="KW-0812">Transmembrane</keyword>
<dbReference type="Gene3D" id="3.30.70.1430">
    <property type="entry name" value="Multidrug efflux transporter AcrB pore domain"/>
    <property type="match status" value="2"/>
</dbReference>
<feature type="transmembrane region" description="Helical" evidence="1">
    <location>
        <begin position="333"/>
        <end position="352"/>
    </location>
</feature>
<feature type="transmembrane region" description="Helical" evidence="1">
    <location>
        <begin position="952"/>
        <end position="972"/>
    </location>
</feature>
<dbReference type="Gene3D" id="3.30.70.1320">
    <property type="entry name" value="Multidrug efflux transporter AcrB pore domain like"/>
    <property type="match status" value="1"/>
</dbReference>
<dbReference type="PRINTS" id="PR00702">
    <property type="entry name" value="ACRIFLAVINRP"/>
</dbReference>
<dbReference type="Gene3D" id="3.30.70.1440">
    <property type="entry name" value="Multidrug efflux transporter AcrB pore domain"/>
    <property type="match status" value="1"/>
</dbReference>
<keyword evidence="3" id="KW-1185">Reference proteome</keyword>
<dbReference type="SUPFAM" id="SSF82866">
    <property type="entry name" value="Multidrug efflux transporter AcrB transmembrane domain"/>
    <property type="match status" value="2"/>
</dbReference>
<dbReference type="InterPro" id="IPR027463">
    <property type="entry name" value="AcrB_DN_DC_subdom"/>
</dbReference>
<dbReference type="Pfam" id="PF00873">
    <property type="entry name" value="ACR_tran"/>
    <property type="match status" value="1"/>
</dbReference>
<dbReference type="PANTHER" id="PTHR32063">
    <property type="match status" value="1"/>
</dbReference>
<feature type="transmembrane region" description="Helical" evidence="1">
    <location>
        <begin position="385"/>
        <end position="409"/>
    </location>
</feature>